<dbReference type="InterPro" id="IPR010987">
    <property type="entry name" value="Glutathione-S-Trfase_C-like"/>
</dbReference>
<dbReference type="FunFam" id="1.20.1050.10:FF:000030">
    <property type="entry name" value="Glutathione S-transferase S1"/>
    <property type="match status" value="1"/>
</dbReference>
<dbReference type="GO" id="GO:0004364">
    <property type="term" value="F:glutathione transferase activity"/>
    <property type="evidence" value="ECO:0007669"/>
    <property type="project" value="UniProtKB-EC"/>
</dbReference>
<dbReference type="Gene3D" id="3.40.30.10">
    <property type="entry name" value="Glutaredoxin"/>
    <property type="match status" value="1"/>
</dbReference>
<dbReference type="PANTHER" id="PTHR11571:SF252">
    <property type="entry name" value="GLUTATHIONE S-TRANSFERASE"/>
    <property type="match status" value="1"/>
</dbReference>
<dbReference type="SUPFAM" id="SSF52833">
    <property type="entry name" value="Thioredoxin-like"/>
    <property type="match status" value="1"/>
</dbReference>
<organism evidence="3">
    <name type="scientific">Laminaria digitata</name>
    <dbReference type="NCBI Taxonomy" id="80365"/>
    <lineage>
        <taxon>Eukaryota</taxon>
        <taxon>Sar</taxon>
        <taxon>Stramenopiles</taxon>
        <taxon>Ochrophyta</taxon>
        <taxon>PX clade</taxon>
        <taxon>Phaeophyceae</taxon>
        <taxon>Laminariales</taxon>
        <taxon>Laminariaceae</taxon>
        <taxon>Laminaria</taxon>
    </lineage>
</organism>
<proteinExistence type="evidence at transcript level"/>
<dbReference type="SUPFAM" id="SSF47616">
    <property type="entry name" value="GST C-terminal domain-like"/>
    <property type="match status" value="1"/>
</dbReference>
<dbReference type="GO" id="GO:0006749">
    <property type="term" value="P:glutathione metabolic process"/>
    <property type="evidence" value="ECO:0007669"/>
    <property type="project" value="TreeGrafter"/>
</dbReference>
<reference evidence="3" key="2">
    <citation type="journal article" date="2008" name="Biochem. J.">
        <title>New members of the glutathione transferase family discovered in red and brown algae.</title>
        <authorList>
            <person name="Herve C."/>
            <person name="de Franco P.O."/>
            <person name="Groisillier A."/>
            <person name="Tonon T."/>
            <person name="Boyen C."/>
        </authorList>
    </citation>
    <scope>NUCLEOTIDE SEQUENCE</scope>
</reference>
<name>B1N8E6_9PHAE</name>
<sequence>MGPKLILSYFDIPALGEPLRLALAMSGQAWEDKRVSKEEFMAIKPSLPYNQLPTLEVGGTLIPQSLAQMRYIGKIGGLYSEDPIEAAFADAAMEAVIDMHFHLRPTVHEQDPAKKLEMRKAMTDNYLPTWLGNLERALKAAGGSYFAGGKLSIGDIYVVARLNWLKRGALDGIPDTIVDDFPLLSALVQSVMSEEKIVKYLESGP</sequence>
<dbReference type="Pfam" id="PF02798">
    <property type="entry name" value="GST_N"/>
    <property type="match status" value="1"/>
</dbReference>
<evidence type="ECO:0000313" key="3">
    <source>
        <dbReference type="EMBL" id="ABR09271.1"/>
    </source>
</evidence>
<dbReference type="InterPro" id="IPR004046">
    <property type="entry name" value="GST_C"/>
</dbReference>
<dbReference type="PANTHER" id="PTHR11571">
    <property type="entry name" value="GLUTATHIONE S-TRANSFERASE"/>
    <property type="match status" value="1"/>
</dbReference>
<dbReference type="CDD" id="cd03039">
    <property type="entry name" value="GST_N_Sigma_like"/>
    <property type="match status" value="1"/>
</dbReference>
<dbReference type="PROSITE" id="PS50404">
    <property type="entry name" value="GST_NTER"/>
    <property type="match status" value="1"/>
</dbReference>
<reference evidence="3" key="1">
    <citation type="journal article" date="2005" name="J. Phycol.">
        <title>Identification of stress genes transcripts in Laminaria digitata (Phaeophyceae) protoplast cultures by expressed sequence tag analysis.</title>
        <authorList>
            <person name="Roeder V."/>
            <person name="Collen J."/>
            <person name="Rousvoal S."/>
            <person name="Corre E."/>
            <person name="Leblanc C."/>
            <person name="Boyen C."/>
        </authorList>
    </citation>
    <scope>NUCLEOTIDE SEQUENCE</scope>
</reference>
<dbReference type="InterPro" id="IPR036249">
    <property type="entry name" value="Thioredoxin-like_sf"/>
</dbReference>
<dbReference type="SFLD" id="SFLDG00363">
    <property type="entry name" value="AMPS_(cytGST):_Alpha-__Mu-__Pi"/>
    <property type="match status" value="1"/>
</dbReference>
<dbReference type="CDD" id="cd03192">
    <property type="entry name" value="GST_C_Sigma_like"/>
    <property type="match status" value="1"/>
</dbReference>
<dbReference type="SFLD" id="SFLDG01205">
    <property type="entry name" value="AMPS.1"/>
    <property type="match status" value="1"/>
</dbReference>
<accession>B1N8E6</accession>
<dbReference type="InterPro" id="IPR004045">
    <property type="entry name" value="Glutathione_S-Trfase_N"/>
</dbReference>
<dbReference type="InterPro" id="IPR040079">
    <property type="entry name" value="Glutathione_S-Trfase"/>
</dbReference>
<dbReference type="EC" id="2.5.1.18" evidence="3"/>
<dbReference type="SFLD" id="SFLDS00019">
    <property type="entry name" value="Glutathione_Transferase_(cytos"/>
    <property type="match status" value="1"/>
</dbReference>
<dbReference type="EMBL" id="EF422836">
    <property type="protein sequence ID" value="ABR09271.1"/>
    <property type="molecule type" value="mRNA"/>
</dbReference>
<protein>
    <submittedName>
        <fullName evidence="3">Glutathione S-transferase 1</fullName>
        <ecNumber evidence="3">2.5.1.18</ecNumber>
    </submittedName>
</protein>
<dbReference type="AlphaFoldDB" id="B1N8E6"/>
<feature type="domain" description="GST C-terminal" evidence="2">
    <location>
        <begin position="82"/>
        <end position="205"/>
    </location>
</feature>
<feature type="domain" description="GST N-terminal" evidence="1">
    <location>
        <begin position="3"/>
        <end position="80"/>
    </location>
</feature>
<keyword evidence="3" id="KW-0808">Transferase</keyword>
<evidence type="ECO:0000259" key="1">
    <source>
        <dbReference type="PROSITE" id="PS50404"/>
    </source>
</evidence>
<dbReference type="InterPro" id="IPR050213">
    <property type="entry name" value="GST_superfamily"/>
</dbReference>
<evidence type="ECO:0000259" key="2">
    <source>
        <dbReference type="PROSITE" id="PS50405"/>
    </source>
</evidence>
<dbReference type="InterPro" id="IPR036282">
    <property type="entry name" value="Glutathione-S-Trfase_C_sf"/>
</dbReference>
<dbReference type="Pfam" id="PF14497">
    <property type="entry name" value="GST_C_3"/>
    <property type="match status" value="1"/>
</dbReference>
<dbReference type="PROSITE" id="PS50405">
    <property type="entry name" value="GST_CTER"/>
    <property type="match status" value="1"/>
</dbReference>
<dbReference type="Gene3D" id="1.20.1050.10">
    <property type="match status" value="1"/>
</dbReference>